<evidence type="ECO:0000313" key="2">
    <source>
        <dbReference type="Proteomes" id="UP001164250"/>
    </source>
</evidence>
<accession>A0ACC1A9N0</accession>
<dbReference type="Proteomes" id="UP001164250">
    <property type="component" value="Chromosome 12"/>
</dbReference>
<name>A0ACC1A9N0_9ROSI</name>
<gene>
    <name evidence="1" type="ORF">Patl1_10983</name>
</gene>
<keyword evidence="2" id="KW-1185">Reference proteome</keyword>
<protein>
    <submittedName>
        <fullName evidence="1">Uncharacterized protein</fullName>
    </submittedName>
</protein>
<dbReference type="EMBL" id="CM047908">
    <property type="protein sequence ID" value="KAJ0083078.1"/>
    <property type="molecule type" value="Genomic_DNA"/>
</dbReference>
<sequence length="475" mass="53130">MSLYYRWKNFEEEEDRPDKPRRFGVTEMRTPHYTLPTQNVLEDIFESMGHFVDGLKLAGGSHSLMSKSVIKEMIEMAHKHDVYVSTGDWAEHLFRSGPSAFKKYVEDCKQVGFDTIELNVGSLEVPEETLLRYVRLIKSAGLKVKPQFAVKFNKSDIPTGRDRAFGAYVVPASRSNEFVEDVDLLIRRAERCLEAGADMIMIDADDVCKQADSVRTDIIAKIIGRLGIEKTMFEASNARTSEWFVKCYGPKVNLFVDHSQVMDLECLRGRNLAISCITLPDVLDAKDCKHPNSGGSRSTQNLKDGSKQHVEKPNVGKSHASSTSVGHKCFESLEKSGAVEAHNLSKPAEESSKVVEIICGKSKENFAGIEKVLKVHNIPKILAQFEEYREIVKVKGSKLLETHPRCLADGNELLRFYGTTVACSIGMNGSSSLCRFYKCGVCQTLKHGFSTKKEIRNGKMGVFTTSTCEKAIRVY</sequence>
<evidence type="ECO:0000313" key="1">
    <source>
        <dbReference type="EMBL" id="KAJ0083078.1"/>
    </source>
</evidence>
<comment type="caution">
    <text evidence="1">The sequence shown here is derived from an EMBL/GenBank/DDBJ whole genome shotgun (WGS) entry which is preliminary data.</text>
</comment>
<organism evidence="1 2">
    <name type="scientific">Pistacia atlantica</name>
    <dbReference type="NCBI Taxonomy" id="434234"/>
    <lineage>
        <taxon>Eukaryota</taxon>
        <taxon>Viridiplantae</taxon>
        <taxon>Streptophyta</taxon>
        <taxon>Embryophyta</taxon>
        <taxon>Tracheophyta</taxon>
        <taxon>Spermatophyta</taxon>
        <taxon>Magnoliopsida</taxon>
        <taxon>eudicotyledons</taxon>
        <taxon>Gunneridae</taxon>
        <taxon>Pentapetalae</taxon>
        <taxon>rosids</taxon>
        <taxon>malvids</taxon>
        <taxon>Sapindales</taxon>
        <taxon>Anacardiaceae</taxon>
        <taxon>Pistacia</taxon>
    </lineage>
</organism>
<reference evidence="2" key="1">
    <citation type="journal article" date="2023" name="G3 (Bethesda)">
        <title>Genome assembly and association tests identify interacting loci associated with vigor, precocity, and sex in interspecific pistachio rootstocks.</title>
        <authorList>
            <person name="Palmer W."/>
            <person name="Jacygrad E."/>
            <person name="Sagayaradj S."/>
            <person name="Cavanaugh K."/>
            <person name="Han R."/>
            <person name="Bertier L."/>
            <person name="Beede B."/>
            <person name="Kafkas S."/>
            <person name="Golino D."/>
            <person name="Preece J."/>
            <person name="Michelmore R."/>
        </authorList>
    </citation>
    <scope>NUCLEOTIDE SEQUENCE [LARGE SCALE GENOMIC DNA]</scope>
</reference>
<proteinExistence type="predicted"/>